<accession>A0A4S8R8S8</accession>
<evidence type="ECO:0000313" key="5">
    <source>
        <dbReference type="Proteomes" id="UP000308671"/>
    </source>
</evidence>
<feature type="region of interest" description="Disordered" evidence="1">
    <location>
        <begin position="981"/>
        <end position="1025"/>
    </location>
</feature>
<comment type="caution">
    <text evidence="4">The sequence shown here is derived from an EMBL/GenBank/DDBJ whole genome shotgun (WGS) entry which is preliminary data.</text>
</comment>
<evidence type="ECO:0000259" key="3">
    <source>
        <dbReference type="Pfam" id="PF24564"/>
    </source>
</evidence>
<dbReference type="EMBL" id="PQXL01000052">
    <property type="protein sequence ID" value="THV53392.1"/>
    <property type="molecule type" value="Genomic_DNA"/>
</dbReference>
<feature type="compositionally biased region" description="Basic and acidic residues" evidence="1">
    <location>
        <begin position="1"/>
        <end position="11"/>
    </location>
</feature>
<feature type="compositionally biased region" description="Acidic residues" evidence="1">
    <location>
        <begin position="16"/>
        <end position="26"/>
    </location>
</feature>
<dbReference type="Gene3D" id="3.40.50.300">
    <property type="entry name" value="P-loop containing nucleotide triphosphate hydrolases"/>
    <property type="match status" value="1"/>
</dbReference>
<dbReference type="PANTHER" id="PTHR36681">
    <property type="entry name" value="NUCLEAR GTPASE, GERMINAL CENTER-ASSOCIATED, TANDEM DUPLICATE 3"/>
    <property type="match status" value="1"/>
</dbReference>
<proteinExistence type="predicted"/>
<keyword evidence="5" id="KW-1185">Reference proteome</keyword>
<name>A0A4S8R8S8_9HELO</name>
<dbReference type="InterPro" id="IPR056024">
    <property type="entry name" value="DUF7605"/>
</dbReference>
<gene>
    <name evidence="4" type="ORF">BGAL_0052g00240</name>
</gene>
<evidence type="ECO:0000259" key="2">
    <source>
        <dbReference type="Pfam" id="PF00350"/>
    </source>
</evidence>
<evidence type="ECO:0000256" key="1">
    <source>
        <dbReference type="SAM" id="MobiDB-lite"/>
    </source>
</evidence>
<dbReference type="Proteomes" id="UP000308671">
    <property type="component" value="Unassembled WGS sequence"/>
</dbReference>
<sequence>MVDRCVKHESDTSQPPDEELLFESEPEITAANPPTKKQNSLLAAAHKVILKLKPGKSLAQLSSQEAMNPKSTSGPKALWQSDLSKNSLVQSVKILEEAAEHGDTFMRAATDCLKAALCNIPTVKHRLDRHVQIYKEKRKCQIHIGFLGGSGTGKSSVINALLGERHLLPVSHEEAATAVIVEILYNDIDEPDCLYRAYVEGVSEAEIRKELNELYEDKAKWDSDVGEGEEVDTEIMRRMQDTIKKFKCVFPELECLDDWARTSVDKLLTRDCARHLMDQKRIIESGNLEEFTRLIKPFIDTSKQKDGTVGVSCWPFVKVVRLFIKASILKSGIVFVDLPGVHDTSAARNAISRKHMKNLDISCVLSPTVRAGTDKGANEILNSVQKTSMQFNGLFNADKLFFVISKIDDSLDDVDHYINDHQELKSELVQDLEYQQARKHRLKDVSLEINRLTAQYEKGVKNLKKLDDKLQKDTIMTENAKASSKRKRGADDGLTPVMTTLSQARNARIYVEKEHNKVLAKLWKAQTSKETVEKDLANINCRIKAACIKTRNQIQIQKITEEYQSGRRELGDEDATKPLQIFCVSAQGFRHLSDGDRAKALLGGFFTKNDTGIPSFRDALIATTWETRLRNARTFNEEVSNAARLLDLWSADTIADFKMLAHERAIVETKLNELYEALDKDIEKLNVETCTSIEKLFVDELYNHFDELANRAYVDQRSLVTKEWLQQKAWNTYRAINKRQGVWVPCAGKALDWNEDMNQAFLRLLLPFWEDTLREKLPTLKKPYHDRVEKFIVDFVELALGAADDISSTIRDSFENIKDGVLAHRSLLKQGVDDIFDGIDVASKDIWTLVKLECEETWEEVFETCGNESGPGMFKRSRNAHLAHLEGDGGLAMYGNASDKMKKAFEKSFEQASVKLEDCLIESLDEIKKEFHDVLEHHTAAGTRHTSRRVISKMKLNLRNALEPHFKQLYKAWEAEPEVVTRNQPALAEDEPSDGELSDDLDDLLRLGTQEPDGKIPESEDEDSF</sequence>
<protein>
    <recommendedName>
        <fullName evidence="6">Nuclear GTPase SLIP-GC</fullName>
    </recommendedName>
</protein>
<dbReference type="InterPro" id="IPR045063">
    <property type="entry name" value="Dynamin_N"/>
</dbReference>
<dbReference type="OrthoDB" id="3598281at2759"/>
<dbReference type="Pfam" id="PF24564">
    <property type="entry name" value="DUF7605"/>
    <property type="match status" value="1"/>
</dbReference>
<dbReference type="SUPFAM" id="SSF52540">
    <property type="entry name" value="P-loop containing nucleoside triphosphate hydrolases"/>
    <property type="match status" value="1"/>
</dbReference>
<dbReference type="Pfam" id="PF00350">
    <property type="entry name" value="Dynamin_N"/>
    <property type="match status" value="1"/>
</dbReference>
<organism evidence="4 5">
    <name type="scientific">Botrytis galanthina</name>
    <dbReference type="NCBI Taxonomy" id="278940"/>
    <lineage>
        <taxon>Eukaryota</taxon>
        <taxon>Fungi</taxon>
        <taxon>Dikarya</taxon>
        <taxon>Ascomycota</taxon>
        <taxon>Pezizomycotina</taxon>
        <taxon>Leotiomycetes</taxon>
        <taxon>Helotiales</taxon>
        <taxon>Sclerotiniaceae</taxon>
        <taxon>Botrytis</taxon>
    </lineage>
</organism>
<evidence type="ECO:0000313" key="4">
    <source>
        <dbReference type="EMBL" id="THV53392.1"/>
    </source>
</evidence>
<dbReference type="InterPro" id="IPR027417">
    <property type="entry name" value="P-loop_NTPase"/>
</dbReference>
<reference evidence="4 5" key="1">
    <citation type="submission" date="2017-12" db="EMBL/GenBank/DDBJ databases">
        <title>Comparative genomics of Botrytis spp.</title>
        <authorList>
            <person name="Valero-Jimenez C.A."/>
            <person name="Tapia P."/>
            <person name="Veloso J."/>
            <person name="Silva-Moreno E."/>
            <person name="Staats M."/>
            <person name="Valdes J.H."/>
            <person name="Van Kan J.A.L."/>
        </authorList>
    </citation>
    <scope>NUCLEOTIDE SEQUENCE [LARGE SCALE GENOMIC DNA]</scope>
    <source>
        <strain evidence="4 5">MUCL435</strain>
    </source>
</reference>
<feature type="compositionally biased region" description="Acidic residues" evidence="1">
    <location>
        <begin position="988"/>
        <end position="1002"/>
    </location>
</feature>
<evidence type="ECO:0008006" key="6">
    <source>
        <dbReference type="Google" id="ProtNLM"/>
    </source>
</evidence>
<feature type="domain" description="Dynamin N-terminal" evidence="2">
    <location>
        <begin position="144"/>
        <end position="390"/>
    </location>
</feature>
<feature type="domain" description="DUF7605" evidence="3">
    <location>
        <begin position="720"/>
        <end position="880"/>
    </location>
</feature>
<dbReference type="AlphaFoldDB" id="A0A4S8R8S8"/>
<feature type="region of interest" description="Disordered" evidence="1">
    <location>
        <begin position="1"/>
        <end position="37"/>
    </location>
</feature>
<dbReference type="PANTHER" id="PTHR36681:SF3">
    <property type="entry name" value="NUCLEAR GTPASE, GERMINAL CENTER-ASSOCIATED, TANDEM DUPLICATE 3"/>
    <property type="match status" value="1"/>
</dbReference>